<keyword evidence="1" id="KW-0812">Transmembrane</keyword>
<feature type="transmembrane region" description="Helical" evidence="1">
    <location>
        <begin position="48"/>
        <end position="73"/>
    </location>
</feature>
<evidence type="ECO:0000256" key="1">
    <source>
        <dbReference type="SAM" id="Phobius"/>
    </source>
</evidence>
<keyword evidence="2" id="KW-1185">Reference proteome</keyword>
<sequence length="149" mass="17525">MKFKPRHFLYVFLVISAVADLLRNIEGFQIQLTGLKDFYIKYYEKDGLTFILSIHLFVRIFNSIIFFFVCIYCCGCCKSKEILKYFFISAIILETFGLTTLVLLLMPNLECNNNSYTIFVIFLSILVVSKHIALFIAYLIEVEEQYFEE</sequence>
<proteinExistence type="predicted"/>
<keyword evidence="1" id="KW-1133">Transmembrane helix</keyword>
<dbReference type="WBParaSite" id="SVE_0586100.1">
    <property type="protein sequence ID" value="SVE_0586100.1"/>
    <property type="gene ID" value="SVE_0586100"/>
</dbReference>
<feature type="transmembrane region" description="Helical" evidence="1">
    <location>
        <begin position="118"/>
        <end position="140"/>
    </location>
</feature>
<name>A0A0K0FAK6_STRVS</name>
<reference evidence="3" key="2">
    <citation type="submission" date="2015-08" db="UniProtKB">
        <authorList>
            <consortium name="WormBaseParasite"/>
        </authorList>
    </citation>
    <scope>IDENTIFICATION</scope>
</reference>
<organism evidence="2 3">
    <name type="scientific">Strongyloides venezuelensis</name>
    <name type="common">Threadworm</name>
    <dbReference type="NCBI Taxonomy" id="75913"/>
    <lineage>
        <taxon>Eukaryota</taxon>
        <taxon>Metazoa</taxon>
        <taxon>Ecdysozoa</taxon>
        <taxon>Nematoda</taxon>
        <taxon>Chromadorea</taxon>
        <taxon>Rhabditida</taxon>
        <taxon>Tylenchina</taxon>
        <taxon>Panagrolaimomorpha</taxon>
        <taxon>Strongyloidoidea</taxon>
        <taxon>Strongyloididae</taxon>
        <taxon>Strongyloides</taxon>
    </lineage>
</organism>
<keyword evidence="1" id="KW-0472">Membrane</keyword>
<evidence type="ECO:0000313" key="3">
    <source>
        <dbReference type="WBParaSite" id="SVE_0586100.1"/>
    </source>
</evidence>
<protein>
    <submittedName>
        <fullName evidence="3">Signal peptidase II</fullName>
    </submittedName>
</protein>
<accession>A0A0K0FAK6</accession>
<dbReference type="AlphaFoldDB" id="A0A0K0FAK6"/>
<evidence type="ECO:0000313" key="2">
    <source>
        <dbReference type="Proteomes" id="UP000035680"/>
    </source>
</evidence>
<dbReference type="Proteomes" id="UP000035680">
    <property type="component" value="Unassembled WGS sequence"/>
</dbReference>
<feature type="transmembrane region" description="Helical" evidence="1">
    <location>
        <begin position="85"/>
        <end position="106"/>
    </location>
</feature>
<reference evidence="2" key="1">
    <citation type="submission" date="2014-07" db="EMBL/GenBank/DDBJ databases">
        <authorList>
            <person name="Martin A.A"/>
            <person name="De Silva N."/>
        </authorList>
    </citation>
    <scope>NUCLEOTIDE SEQUENCE</scope>
</reference>